<reference evidence="3 4" key="1">
    <citation type="submission" date="2023-07" db="EMBL/GenBank/DDBJ databases">
        <title>Sequencing the genomes of 1000 actinobacteria strains.</title>
        <authorList>
            <person name="Klenk H.-P."/>
        </authorList>
    </citation>
    <scope>NUCLEOTIDE SEQUENCE [LARGE SCALE GENOMIC DNA]</scope>
    <source>
        <strain evidence="3 4">DSM 19426</strain>
    </source>
</reference>
<evidence type="ECO:0000313" key="4">
    <source>
        <dbReference type="Proteomes" id="UP001183648"/>
    </source>
</evidence>
<keyword evidence="1" id="KW-0238">DNA-binding</keyword>
<proteinExistence type="predicted"/>
<name>A0ABU2BXY7_9ACTN</name>
<organism evidence="3 4">
    <name type="scientific">Nocardioides marmoribigeumensis</name>
    <dbReference type="NCBI Taxonomy" id="433649"/>
    <lineage>
        <taxon>Bacteria</taxon>
        <taxon>Bacillati</taxon>
        <taxon>Actinomycetota</taxon>
        <taxon>Actinomycetes</taxon>
        <taxon>Propionibacteriales</taxon>
        <taxon>Nocardioidaceae</taxon>
        <taxon>Nocardioides</taxon>
    </lineage>
</organism>
<evidence type="ECO:0000256" key="1">
    <source>
        <dbReference type="ARBA" id="ARBA00023125"/>
    </source>
</evidence>
<dbReference type="PROSITE" id="PS50943">
    <property type="entry name" value="HTH_CROC1"/>
    <property type="match status" value="1"/>
</dbReference>
<evidence type="ECO:0000259" key="2">
    <source>
        <dbReference type="PROSITE" id="PS50943"/>
    </source>
</evidence>
<dbReference type="InterPro" id="IPR010982">
    <property type="entry name" value="Lambda_DNA-bd_dom_sf"/>
</dbReference>
<dbReference type="CDD" id="cd00093">
    <property type="entry name" value="HTH_XRE"/>
    <property type="match status" value="1"/>
</dbReference>
<keyword evidence="4" id="KW-1185">Reference proteome</keyword>
<dbReference type="Proteomes" id="UP001183648">
    <property type="component" value="Unassembled WGS sequence"/>
</dbReference>
<dbReference type="InterPro" id="IPR050807">
    <property type="entry name" value="TransReg_Diox_bact_type"/>
</dbReference>
<evidence type="ECO:0000313" key="3">
    <source>
        <dbReference type="EMBL" id="MDR7363257.1"/>
    </source>
</evidence>
<dbReference type="PANTHER" id="PTHR46797:SF1">
    <property type="entry name" value="METHYLPHOSPHONATE SYNTHASE"/>
    <property type="match status" value="1"/>
</dbReference>
<dbReference type="SUPFAM" id="SSF47413">
    <property type="entry name" value="lambda repressor-like DNA-binding domains"/>
    <property type="match status" value="1"/>
</dbReference>
<dbReference type="RefSeq" id="WP_310303453.1">
    <property type="nucleotide sequence ID" value="NZ_BAAAPS010000003.1"/>
</dbReference>
<dbReference type="EMBL" id="JAVDYG010000001">
    <property type="protein sequence ID" value="MDR7363257.1"/>
    <property type="molecule type" value="Genomic_DNA"/>
</dbReference>
<sequence length="116" mass="12834">MVGDKDDWATLAPFLRAQRQMARLSLRALSQMTGVSDSYLSQVERGLHQPSPEVLKAMAGALGVSATTLYERMGWIEADEPEAREGVELAIERDPRLTEAKKAALLTMYRVLVADD</sequence>
<dbReference type="SMART" id="SM00530">
    <property type="entry name" value="HTH_XRE"/>
    <property type="match status" value="1"/>
</dbReference>
<dbReference type="Gene3D" id="1.10.260.40">
    <property type="entry name" value="lambda repressor-like DNA-binding domains"/>
    <property type="match status" value="1"/>
</dbReference>
<gene>
    <name evidence="3" type="ORF">J2S63_002810</name>
</gene>
<comment type="caution">
    <text evidence="3">The sequence shown here is derived from an EMBL/GenBank/DDBJ whole genome shotgun (WGS) entry which is preliminary data.</text>
</comment>
<protein>
    <submittedName>
        <fullName evidence="3">Transcriptional regulator with XRE-family HTH domain</fullName>
    </submittedName>
</protein>
<accession>A0ABU2BXY7</accession>
<feature type="domain" description="HTH cro/C1-type" evidence="2">
    <location>
        <begin position="15"/>
        <end position="69"/>
    </location>
</feature>
<dbReference type="Pfam" id="PF01381">
    <property type="entry name" value="HTH_3"/>
    <property type="match status" value="1"/>
</dbReference>
<dbReference type="PANTHER" id="PTHR46797">
    <property type="entry name" value="HTH-TYPE TRANSCRIPTIONAL REGULATOR"/>
    <property type="match status" value="1"/>
</dbReference>
<dbReference type="InterPro" id="IPR001387">
    <property type="entry name" value="Cro/C1-type_HTH"/>
</dbReference>